<dbReference type="EMBL" id="UZAL01040173">
    <property type="protein sequence ID" value="VDP76612.1"/>
    <property type="molecule type" value="Genomic_DNA"/>
</dbReference>
<protein>
    <submittedName>
        <fullName evidence="1">Uncharacterized protein</fullName>
    </submittedName>
</protein>
<gene>
    <name evidence="1" type="ORF">SMTD_LOCUS18267</name>
</gene>
<proteinExistence type="predicted"/>
<keyword evidence="2" id="KW-1185">Reference proteome</keyword>
<name>A0A183PV81_9TREM</name>
<sequence>MNSSASINELESGCLLITLIAFIASTLCSASKSKVSCYGLVGALGVHGLPPCLSTLPMEMDVGPIGRQFYQSQMSQLLYSEAEHNKISNQVTDFRLCSTGTTRLFRKCLTALMELPCSSILPEDRYMLLGVVGCLNQLIGSSHLLSYSHLWFDPSPSSSTTSESTLSNENSVKPTHRRSRLSLLSWHCLTLLSSAPVTSLDLELQSSLLNLCTGCVTRWSVYTLLDRSSKDKNGNELPTSNKQQPFTRYALAFMQHLMRLVMLILKVYIIWSKLCVNINDLIFIYLFVHINISIRGHQIYMRHTKQ</sequence>
<dbReference type="Proteomes" id="UP000269396">
    <property type="component" value="Unassembled WGS sequence"/>
</dbReference>
<dbReference type="AlphaFoldDB" id="A0A183PV81"/>
<organism evidence="1 2">
    <name type="scientific">Schistosoma mattheei</name>
    <dbReference type="NCBI Taxonomy" id="31246"/>
    <lineage>
        <taxon>Eukaryota</taxon>
        <taxon>Metazoa</taxon>
        <taxon>Spiralia</taxon>
        <taxon>Lophotrochozoa</taxon>
        <taxon>Platyhelminthes</taxon>
        <taxon>Trematoda</taxon>
        <taxon>Digenea</taxon>
        <taxon>Strigeidida</taxon>
        <taxon>Schistosomatoidea</taxon>
        <taxon>Schistosomatidae</taxon>
        <taxon>Schistosoma</taxon>
    </lineage>
</organism>
<evidence type="ECO:0000313" key="2">
    <source>
        <dbReference type="Proteomes" id="UP000269396"/>
    </source>
</evidence>
<reference evidence="1 2" key="1">
    <citation type="submission" date="2018-11" db="EMBL/GenBank/DDBJ databases">
        <authorList>
            <consortium name="Pathogen Informatics"/>
        </authorList>
    </citation>
    <scope>NUCLEOTIDE SEQUENCE [LARGE SCALE GENOMIC DNA]</scope>
    <source>
        <strain>Denwood</strain>
        <strain evidence="2">Zambia</strain>
    </source>
</reference>
<accession>A0A183PV81</accession>
<evidence type="ECO:0000313" key="1">
    <source>
        <dbReference type="EMBL" id="VDP76612.1"/>
    </source>
</evidence>
<dbReference type="STRING" id="31246.A0A183PV81"/>